<evidence type="ECO:0000256" key="3">
    <source>
        <dbReference type="SAM" id="SignalP"/>
    </source>
</evidence>
<dbReference type="Proteomes" id="UP001162131">
    <property type="component" value="Unassembled WGS sequence"/>
</dbReference>
<dbReference type="InterPro" id="IPR009030">
    <property type="entry name" value="Growth_fac_rcpt_cys_sf"/>
</dbReference>
<dbReference type="EMBL" id="CAJZBQ010000023">
    <property type="protein sequence ID" value="CAG9319790.1"/>
    <property type="molecule type" value="Genomic_DNA"/>
</dbReference>
<dbReference type="InterPro" id="IPR002172">
    <property type="entry name" value="LDrepeatLR_classA_rpt"/>
</dbReference>
<feature type="domain" description="EGF-like" evidence="4">
    <location>
        <begin position="787"/>
        <end position="828"/>
    </location>
</feature>
<protein>
    <recommendedName>
        <fullName evidence="4">EGF-like domain-containing protein</fullName>
    </recommendedName>
</protein>
<evidence type="ECO:0000256" key="1">
    <source>
        <dbReference type="ARBA" id="ARBA00023157"/>
    </source>
</evidence>
<feature type="domain" description="EGF-like" evidence="4">
    <location>
        <begin position="1232"/>
        <end position="1272"/>
    </location>
</feature>
<evidence type="ECO:0000256" key="2">
    <source>
        <dbReference type="SAM" id="Phobius"/>
    </source>
</evidence>
<feature type="domain" description="EGF-like" evidence="4">
    <location>
        <begin position="1085"/>
        <end position="1129"/>
    </location>
</feature>
<keyword evidence="1" id="KW-1015">Disulfide bond</keyword>
<feature type="domain" description="EGF-like" evidence="4">
    <location>
        <begin position="1321"/>
        <end position="1352"/>
    </location>
</feature>
<feature type="transmembrane region" description="Helical" evidence="2">
    <location>
        <begin position="2479"/>
        <end position="2499"/>
    </location>
</feature>
<proteinExistence type="predicted"/>
<feature type="domain" description="EGF-like" evidence="4">
    <location>
        <begin position="1416"/>
        <end position="1460"/>
    </location>
</feature>
<evidence type="ECO:0000313" key="5">
    <source>
        <dbReference type="EMBL" id="CAG9319790.1"/>
    </source>
</evidence>
<evidence type="ECO:0000259" key="4">
    <source>
        <dbReference type="SMART" id="SM00181"/>
    </source>
</evidence>
<keyword evidence="2" id="KW-0812">Transmembrane</keyword>
<dbReference type="SUPFAM" id="SSF57184">
    <property type="entry name" value="Growth factor receptor domain"/>
    <property type="match status" value="10"/>
</dbReference>
<evidence type="ECO:0000313" key="6">
    <source>
        <dbReference type="Proteomes" id="UP001162131"/>
    </source>
</evidence>
<feature type="transmembrane region" description="Helical" evidence="2">
    <location>
        <begin position="2652"/>
        <end position="2675"/>
    </location>
</feature>
<gene>
    <name evidence="5" type="ORF">BSTOLATCC_MIC24337</name>
</gene>
<dbReference type="PRINTS" id="PR00261">
    <property type="entry name" value="LDLRECEPTOR"/>
</dbReference>
<dbReference type="Gene3D" id="2.10.220.10">
    <property type="entry name" value="Hormone Receptor, Insulin-like Growth Factor Receptor 1, Chain A, domain 2"/>
    <property type="match status" value="12"/>
</dbReference>
<feature type="chain" id="PRO_5043897131" description="EGF-like domain-containing protein" evidence="3">
    <location>
        <begin position="19"/>
        <end position="2752"/>
    </location>
</feature>
<organism evidence="5 6">
    <name type="scientific">Blepharisma stoltei</name>
    <dbReference type="NCBI Taxonomy" id="1481888"/>
    <lineage>
        <taxon>Eukaryota</taxon>
        <taxon>Sar</taxon>
        <taxon>Alveolata</taxon>
        <taxon>Ciliophora</taxon>
        <taxon>Postciliodesmatophora</taxon>
        <taxon>Heterotrichea</taxon>
        <taxon>Heterotrichida</taxon>
        <taxon>Blepharismidae</taxon>
        <taxon>Blepharisma</taxon>
    </lineage>
</organism>
<dbReference type="PANTHER" id="PTHR15332:SF175">
    <property type="entry name" value="PROPROTEIN CONVERTASE SUBTILISIN_KEXIN TYPE 5-LIKE"/>
    <property type="match status" value="1"/>
</dbReference>
<dbReference type="InterPro" id="IPR000742">
    <property type="entry name" value="EGF"/>
</dbReference>
<feature type="domain" description="EGF-like" evidence="4">
    <location>
        <begin position="1368"/>
        <end position="1411"/>
    </location>
</feature>
<reference evidence="5" key="1">
    <citation type="submission" date="2021-09" db="EMBL/GenBank/DDBJ databases">
        <authorList>
            <consortium name="AG Swart"/>
            <person name="Singh M."/>
            <person name="Singh A."/>
            <person name="Seah K."/>
            <person name="Emmerich C."/>
        </authorList>
    </citation>
    <scope>NUCLEOTIDE SEQUENCE</scope>
    <source>
        <strain evidence="5">ATCC30299</strain>
    </source>
</reference>
<keyword evidence="2" id="KW-0472">Membrane</keyword>
<dbReference type="CDD" id="cd00064">
    <property type="entry name" value="FU"/>
    <property type="match status" value="1"/>
</dbReference>
<sequence length="2752" mass="301495">MSKLILFWFLLPFSLLQAVELDDSVLVNDGTDVYIEFTLVPKSHAKKLNQQSKTDTKRLLQDNSESCEKEMIIDATLFKFSTGCCPKSTYFDGKKCIPCPDGCVDCKDITGECINCRPELALDVEIIRKSPCCLEGSFYSGSGCEKCPENCLSCNSTTSCARCRSEMTADIKIKSKKSCCPKGTFYNGSECASCTPNCSECEDITQKCISCEKEMALDIKIANSKPCCSPSSYYNGIKCMPCPENCLECDDFGICKTCDKEMDLDITIKGKGKCCPKGQLYNIIENECKSCSPNCLECEKLGSCSTCDKEMTLDLAIIIPKKCCPQGLFYDKIEKICKSCSTNCLECEKSNECQSCDKEMTLDMILVSRSKCCPKGKFYDLAENICKTCLGGCLECEGPSKCNSCDKEMTLDIAISNSKKCCLEGEFYDSTQKICKSCLPNCSECDGESDCQLCEKEMTVDTTIISSKMCCHQGQFYDKSENGCKPCSDNCLECSGKDKCYSCKEEMTLDLAISKTKKCCSPGEFYDKKEKICKPCSANCFDCEDSNDCKSCDKEMTVDTTIISSKKCCPSGQFYSTPDHECRPCLSNCSFCDNPDKCRSCDKEMTLDAQIVSSKKCCPEGEFYDFSTKGCIPCSENCLACENANECSSCQKEMILDIEVLGIKKCCPTGQFYDKAEDLCKDCSSNCLACEGQSDCNSCEKEMTLETLIVSSKKCCPPGQFYDSSGKKCTPCSDNCLDCDDLSDCKSCGKEMTLDITLTSSSKCCPKGEFYDLAENECKLCLGNCLECEGPSKCRSCTKDMTLDIAIVSSKKCCPDGYFYNSTQNACQCSPGNYFNGSKCLPCPKGCIECEDITGICKDCSNQMIVDLKIKSSRSCCSSSHYYDGLDCQPCQSGCLNCKDISGECYSCKPEIALDVAIIKKTTCCPDKHYSDGLNCLPCGIMCDDCISATNCSACDDQNLQEVDLLSPGNCKCVGSAYYDGETCQACSFLCSVCNATECSQCIDSANMIQDPSNISSCKCKEQFYYENTTKLCQPCMENCLTCFDASSCTQCKSGYYYDGFSCLISSCPNGTYIENNTCTDCIAPCATCYNSSFCYSCINPEIMVLNPTSGVCSCPSGQFYDANSQECSSCKSPCSTCFESADFCLSCIDSTMDYDSTYGTCLCQVSKYLESEKCIDCVSPCETCSSSDFCLSCADSAMVYDEISGVCACPDKKYFNYSTKSCEDCEGICEKCLNSTFCLTCKDSTMTYNSTTGTCSCPSNYYFNKDSLSCQSCHETCEDCLDSTSCTSCIDSAMKYDNNTKLCTCGETQYFNSAAKACQDCKGPCKSCTSETFCTSCLDTSTLDISTGTCSCSQHEYFNASLSQCKECSGLCSTCLSDAICDSCVSNTNPINNGICSCLTGFYLSSKECLQCPSPCSSCSSNTKCDTCKSHAYLDSTDQFCHCQTGFTLSSSDSSGYCKADCNSYCTECDIDNGNKCSKCITNAELSETTCSCTENSAYDSATKSCLCNSGYILSNSKCVACKKYLSPTDIKSADFSSAWTYLYVYFNVKLDTSLDPGCSKVFEASTYVLLGSSPICSWADSKTLKVALGTYYGLRTQTIYLDGTYLVKDTTDSCTTAYQPLSIAISSTAPPSPIAVISGQTNLYLSCGTDALVYSGERSQMGLGSPLSYSWSARISPSNKSLLDFITSQNTPSISISRSYFPTSVSTTLAVTLNATNFLGYSNQASLTTTINAGSALSIIFDQGNSVSMWYSSSKTLKAKITSYCSTFTSSPASWTWSYDTSTSPSINYDAILKNAKSDKLTIPKNTLPVGGPYTFIASASQVNANATLTGSGKVSITVTASPLIIQLSKTSGDVSPSEDYIINAIGSKDPDDPNGTLNYKWICQNSEDESDCLGSDGEILLVDETAATLTIPTSRMVKGALWDIICTISKDTRSASAMVEINILNISTEISIAITMTLQKFSPQQNIQFSASINSNAPAQILWSEKTGADISISPNYLSSISFPSSSLIEGSSYIFTLTITIDSSNLQFVTQLPVTVNSGASCSGDFILSPSSGTALVTMFNLGISGCYDKDESDYPLTYTYFDAWNSKLYVLGYTSETNSIQAYLLPNKNSLTVHVCDSLKTCADYSTEITTSEYSSRLLQTSSLMDAYLMNIIDTDNIPSTIAIFCSSATIEASLFSQMWSDLQSYVENNDIDENLLGSVLGSVYAMAGQTSLVTIEMFQSMFDWLDGILSDNPTVVPTQENIKIVVALVDDYLLYGNSTNYEGKALEEYIIAADKFLSTWTVAATANDLVTQSALDGSQNTIQTKVFKHRNFPSAMTNKTISLGENRTVSFPSHFSYPDTDIMNIKVDYYNTSNDYSDVAVLSFAQSGAYKSYALTKSAEEYVPFSSQDYPVTLEMPIYDSIEDGYNWTCVFYNETDKDWVYDGCSIKEIKEKSIIFEVYHFSMYKLGQTKIAIPDLPTPTDSESCPQNYAPVYILASVFFFILILIPIIIFLDRADHKEKRSIKVAPVNSPADRSLDNSQQKNDNLHFGQNTFVQDLDGSVEIKHEEIVERRDIILEEPKIDEKIELESEDVSKTELALLFEGHLVFGLIYYRKNYSRKARLFVLGTVIVFELFLEGLLLYVFENTKSGFSASAETLFGDYEGKYFAYIVLALGITIPIEIFLSLVFSTRRIKTLGLLVTVTSIEIIILLGSPIGIIMLSNIFCSEWSGYWAISFLYGTLLQVFGFETIYMCVRYFILQAVPRNN</sequence>
<feature type="signal peptide" evidence="3">
    <location>
        <begin position="1"/>
        <end position="18"/>
    </location>
</feature>
<keyword evidence="6" id="KW-1185">Reference proteome</keyword>
<dbReference type="InterPro" id="IPR006212">
    <property type="entry name" value="Furin_repeat"/>
</dbReference>
<keyword evidence="3" id="KW-0732">Signal</keyword>
<name>A0AAU9IYZ2_9CILI</name>
<comment type="caution">
    <text evidence="5">The sequence shown here is derived from an EMBL/GenBank/DDBJ whole genome shotgun (WGS) entry which is preliminary data.</text>
</comment>
<accession>A0AAU9IYZ2</accession>
<dbReference type="SMART" id="SM00261">
    <property type="entry name" value="FU"/>
    <property type="match status" value="26"/>
</dbReference>
<keyword evidence="2" id="KW-1133">Transmembrane helix</keyword>
<feature type="transmembrane region" description="Helical" evidence="2">
    <location>
        <begin position="2682"/>
        <end position="2710"/>
    </location>
</feature>
<feature type="transmembrane region" description="Helical" evidence="2">
    <location>
        <begin position="2609"/>
        <end position="2630"/>
    </location>
</feature>
<feature type="domain" description="EGF-like" evidence="4">
    <location>
        <begin position="1469"/>
        <end position="1521"/>
    </location>
</feature>
<dbReference type="PANTHER" id="PTHR15332">
    <property type="entry name" value="PROPROTEIN CONVERTASE SUBTILISIN_KEXIN TYPE 5-LIKE"/>
    <property type="match status" value="1"/>
</dbReference>
<feature type="transmembrane region" description="Helical" evidence="2">
    <location>
        <begin position="2716"/>
        <end position="2740"/>
    </location>
</feature>
<feature type="domain" description="EGF-like" evidence="4">
    <location>
        <begin position="1035"/>
        <end position="1064"/>
    </location>
</feature>
<dbReference type="SMART" id="SM00181">
    <property type="entry name" value="EGF"/>
    <property type="match status" value="8"/>
</dbReference>